<feature type="region of interest" description="Disordered" evidence="1">
    <location>
        <begin position="171"/>
        <end position="205"/>
    </location>
</feature>
<sequence>MKPHDLKVLQMANRPHHLPINLVEDDRNGKESGSEDGFEGSDGSRNGPEDGTQDRPEDTENSEVMVDEAVADVVNNESAYNLSPSARTMEAPLSGNRFDEHGDQVCNANAPKDCSGTKQPDETIPTERDAESLHINQLASTSGMGGLSTSTSAVDLESGLDMVDLQQNAMLGHDACGPDTDISGGTQSTEPDTTTSIENDSNQTQATPHLSLTKESKDGTGAAIQLQIKEYRKAPLVLEIYSDLDSRKAIIDTDNNYHYSEAESHVPMIERGIGRTLLDELDTWSELFPHNHELYPHEKHIKKPEKYGEYPQGSGFSMRQDEVHYARWVFRGYKLLRRILTRLNSSHVVEYGDGTTKVWPKEFGASHFIFECRWRPPSFFDPKQGVPEYCYYGDVYSRIDEYYRYYDPAHWFPAKGPYIKVGERVEREEKVKIEDTRVYKVIAGHYPDAVMEVDEDSDETYEEAIDAADFRSWDEEDRRRLGWTKWRKMLEKEGRIRWNGAITPIRHTPDKPPTRIPFPGASTKRRHLYQLHRIWEIYWGRDVRFTSEMSPVETEAPPSQLLLTLSISGGKPVIAASEPHILQVVNYMIGSRLLTKLSNWASHFAEALAHPTALTTDKENQLRRAHCFLSGYALILCISKKIDGRRLPKVCKNADGDILVWPGSFGFTSVEMDWLWGTRRIRLGGLEPWFLQMRMEKVITSLS</sequence>
<gene>
    <name evidence="2" type="ORF">BJ508DRAFT_367156</name>
</gene>
<feature type="compositionally biased region" description="Polar residues" evidence="1">
    <location>
        <begin position="183"/>
        <end position="205"/>
    </location>
</feature>
<protein>
    <submittedName>
        <fullName evidence="2">Uncharacterized protein</fullName>
    </submittedName>
</protein>
<proteinExistence type="predicted"/>
<accession>A0A3N4HHY6</accession>
<evidence type="ECO:0000313" key="2">
    <source>
        <dbReference type="EMBL" id="RPA72626.1"/>
    </source>
</evidence>
<evidence type="ECO:0000256" key="1">
    <source>
        <dbReference type="SAM" id="MobiDB-lite"/>
    </source>
</evidence>
<name>A0A3N4HHY6_ASCIM</name>
<evidence type="ECO:0000313" key="3">
    <source>
        <dbReference type="Proteomes" id="UP000275078"/>
    </source>
</evidence>
<dbReference type="Proteomes" id="UP000275078">
    <property type="component" value="Unassembled WGS sequence"/>
</dbReference>
<dbReference type="AlphaFoldDB" id="A0A3N4HHY6"/>
<organism evidence="2 3">
    <name type="scientific">Ascobolus immersus RN42</name>
    <dbReference type="NCBI Taxonomy" id="1160509"/>
    <lineage>
        <taxon>Eukaryota</taxon>
        <taxon>Fungi</taxon>
        <taxon>Dikarya</taxon>
        <taxon>Ascomycota</taxon>
        <taxon>Pezizomycotina</taxon>
        <taxon>Pezizomycetes</taxon>
        <taxon>Pezizales</taxon>
        <taxon>Ascobolaceae</taxon>
        <taxon>Ascobolus</taxon>
    </lineage>
</organism>
<dbReference type="EMBL" id="ML119854">
    <property type="protein sequence ID" value="RPA72626.1"/>
    <property type="molecule type" value="Genomic_DNA"/>
</dbReference>
<feature type="compositionally biased region" description="Basic and acidic residues" evidence="1">
    <location>
        <begin position="24"/>
        <end position="33"/>
    </location>
</feature>
<feature type="region of interest" description="Disordered" evidence="1">
    <location>
        <begin position="1"/>
        <end position="64"/>
    </location>
</feature>
<reference evidence="2 3" key="1">
    <citation type="journal article" date="2018" name="Nat. Ecol. Evol.">
        <title>Pezizomycetes genomes reveal the molecular basis of ectomycorrhizal truffle lifestyle.</title>
        <authorList>
            <person name="Murat C."/>
            <person name="Payen T."/>
            <person name="Noel B."/>
            <person name="Kuo A."/>
            <person name="Morin E."/>
            <person name="Chen J."/>
            <person name="Kohler A."/>
            <person name="Krizsan K."/>
            <person name="Balestrini R."/>
            <person name="Da Silva C."/>
            <person name="Montanini B."/>
            <person name="Hainaut M."/>
            <person name="Levati E."/>
            <person name="Barry K.W."/>
            <person name="Belfiori B."/>
            <person name="Cichocki N."/>
            <person name="Clum A."/>
            <person name="Dockter R.B."/>
            <person name="Fauchery L."/>
            <person name="Guy J."/>
            <person name="Iotti M."/>
            <person name="Le Tacon F."/>
            <person name="Lindquist E.A."/>
            <person name="Lipzen A."/>
            <person name="Malagnac F."/>
            <person name="Mello A."/>
            <person name="Molinier V."/>
            <person name="Miyauchi S."/>
            <person name="Poulain J."/>
            <person name="Riccioni C."/>
            <person name="Rubini A."/>
            <person name="Sitrit Y."/>
            <person name="Splivallo R."/>
            <person name="Traeger S."/>
            <person name="Wang M."/>
            <person name="Zifcakova L."/>
            <person name="Wipf D."/>
            <person name="Zambonelli A."/>
            <person name="Paolocci F."/>
            <person name="Nowrousian M."/>
            <person name="Ottonello S."/>
            <person name="Baldrian P."/>
            <person name="Spatafora J.W."/>
            <person name="Henrissat B."/>
            <person name="Nagy L.G."/>
            <person name="Aury J.M."/>
            <person name="Wincker P."/>
            <person name="Grigoriev I.V."/>
            <person name="Bonfante P."/>
            <person name="Martin F.M."/>
        </authorList>
    </citation>
    <scope>NUCLEOTIDE SEQUENCE [LARGE SCALE GENOMIC DNA]</scope>
    <source>
        <strain evidence="2 3">RN42</strain>
    </source>
</reference>
<keyword evidence="3" id="KW-1185">Reference proteome</keyword>